<protein>
    <recommendedName>
        <fullName evidence="2">Nucleotide-diphospho-sugar transferase domain-containing protein</fullName>
    </recommendedName>
</protein>
<name>A0A381YL56_9ZZZZ</name>
<dbReference type="EMBL" id="UINC01018505">
    <property type="protein sequence ID" value="SVA77796.1"/>
    <property type="molecule type" value="Genomic_DNA"/>
</dbReference>
<reference evidence="1" key="1">
    <citation type="submission" date="2018-05" db="EMBL/GenBank/DDBJ databases">
        <authorList>
            <person name="Lanie J.A."/>
            <person name="Ng W.-L."/>
            <person name="Kazmierczak K.M."/>
            <person name="Andrzejewski T.M."/>
            <person name="Davidsen T.M."/>
            <person name="Wayne K.J."/>
            <person name="Tettelin H."/>
            <person name="Glass J.I."/>
            <person name="Rusch D."/>
            <person name="Podicherti R."/>
            <person name="Tsui H.-C.T."/>
            <person name="Winkler M.E."/>
        </authorList>
    </citation>
    <scope>NUCLEOTIDE SEQUENCE</scope>
</reference>
<proteinExistence type="predicted"/>
<organism evidence="1">
    <name type="scientific">marine metagenome</name>
    <dbReference type="NCBI Taxonomy" id="408172"/>
    <lineage>
        <taxon>unclassified sequences</taxon>
        <taxon>metagenomes</taxon>
        <taxon>ecological metagenomes</taxon>
    </lineage>
</organism>
<evidence type="ECO:0008006" key="2">
    <source>
        <dbReference type="Google" id="ProtNLM"/>
    </source>
</evidence>
<dbReference type="InterPro" id="IPR029044">
    <property type="entry name" value="Nucleotide-diphossugar_trans"/>
</dbReference>
<gene>
    <name evidence="1" type="ORF">METZ01_LOCUS130650</name>
</gene>
<dbReference type="SUPFAM" id="SSF53448">
    <property type="entry name" value="Nucleotide-diphospho-sugar transferases"/>
    <property type="match status" value="1"/>
</dbReference>
<evidence type="ECO:0000313" key="1">
    <source>
        <dbReference type="EMBL" id="SVA77796.1"/>
    </source>
</evidence>
<accession>A0A381YL56</accession>
<sequence>MHTPYTILCVKWGKKYDADYVLNLKSQIDKNFDLPYNFYCLTDNPETEYDIQLPTYWDDCYDPERNFFWAYRKCYMFNENFSLKMDGGYFLYLDLDILIHQNIEYFFKLDMNKPYIVRGWWNDIDNCRRNFGQVKSTPLNSSVIRWNRSQLRGIWDHIDGHKEVIFFTYKTIDNYLNHHFYNVWDEKVSFFNTYPKGDIYSWYKGNIFPEDMALKKIRSDHKICLFNNSTKDTYEDMFEIEELRKVW</sequence>
<dbReference type="AlphaFoldDB" id="A0A381YL56"/>